<proteinExistence type="predicted"/>
<reference evidence="2" key="1">
    <citation type="submission" date="2021-03" db="EMBL/GenBank/DDBJ databases">
        <authorList>
            <person name="Li Z."/>
            <person name="Yang C."/>
        </authorList>
    </citation>
    <scope>NUCLEOTIDE SEQUENCE</scope>
    <source>
        <strain evidence="2">Dzin_1.0</strain>
        <tissue evidence="2">Leaf</tissue>
    </source>
</reference>
<dbReference type="PANTHER" id="PTHR45432">
    <property type="entry name" value="CHAPERONE PROTEIN DNAJ 11, CHLOROPLASTIC-LIKE"/>
    <property type="match status" value="1"/>
</dbReference>
<protein>
    <submittedName>
        <fullName evidence="2">Uncharacterized protein</fullName>
    </submittedName>
</protein>
<evidence type="ECO:0000313" key="2">
    <source>
        <dbReference type="EMBL" id="KAJ0973082.1"/>
    </source>
</evidence>
<evidence type="ECO:0000313" key="3">
    <source>
        <dbReference type="Proteomes" id="UP001085076"/>
    </source>
</evidence>
<keyword evidence="3" id="KW-1185">Reference proteome</keyword>
<gene>
    <name evidence="2" type="ORF">J5N97_021041</name>
</gene>
<feature type="compositionally biased region" description="Polar residues" evidence="1">
    <location>
        <begin position="1"/>
        <end position="12"/>
    </location>
</feature>
<reference evidence="2" key="2">
    <citation type="journal article" date="2022" name="Hortic Res">
        <title>The genome of Dioscorea zingiberensis sheds light on the biosynthesis, origin and evolution of the medicinally important diosgenin saponins.</title>
        <authorList>
            <person name="Li Y."/>
            <person name="Tan C."/>
            <person name="Li Z."/>
            <person name="Guo J."/>
            <person name="Li S."/>
            <person name="Chen X."/>
            <person name="Wang C."/>
            <person name="Dai X."/>
            <person name="Yang H."/>
            <person name="Song W."/>
            <person name="Hou L."/>
            <person name="Xu J."/>
            <person name="Tong Z."/>
            <person name="Xu A."/>
            <person name="Yuan X."/>
            <person name="Wang W."/>
            <person name="Yang Q."/>
            <person name="Chen L."/>
            <person name="Sun Z."/>
            <person name="Wang K."/>
            <person name="Pan B."/>
            <person name="Chen J."/>
            <person name="Bao Y."/>
            <person name="Liu F."/>
            <person name="Qi X."/>
            <person name="Gang D.R."/>
            <person name="Wen J."/>
            <person name="Li J."/>
        </authorList>
    </citation>
    <scope>NUCLEOTIDE SEQUENCE</scope>
    <source>
        <strain evidence="2">Dzin_1.0</strain>
    </source>
</reference>
<dbReference type="PANTHER" id="PTHR45432:SF6">
    <property type="entry name" value="J DOMAIN-CONTAINING PROTEIN"/>
    <property type="match status" value="1"/>
</dbReference>
<organism evidence="2 3">
    <name type="scientific">Dioscorea zingiberensis</name>
    <dbReference type="NCBI Taxonomy" id="325984"/>
    <lineage>
        <taxon>Eukaryota</taxon>
        <taxon>Viridiplantae</taxon>
        <taxon>Streptophyta</taxon>
        <taxon>Embryophyta</taxon>
        <taxon>Tracheophyta</taxon>
        <taxon>Spermatophyta</taxon>
        <taxon>Magnoliopsida</taxon>
        <taxon>Liliopsida</taxon>
        <taxon>Dioscoreales</taxon>
        <taxon>Dioscoreaceae</taxon>
        <taxon>Dioscorea</taxon>
    </lineage>
</organism>
<comment type="caution">
    <text evidence="2">The sequence shown here is derived from an EMBL/GenBank/DDBJ whole genome shotgun (WGS) entry which is preliminary data.</text>
</comment>
<name>A0A9D5HEC2_9LILI</name>
<accession>A0A9D5HEC2</accession>
<evidence type="ECO:0000256" key="1">
    <source>
        <dbReference type="SAM" id="MobiDB-lite"/>
    </source>
</evidence>
<dbReference type="Proteomes" id="UP001085076">
    <property type="component" value="Miscellaneous, Linkage group lg05"/>
</dbReference>
<dbReference type="AlphaFoldDB" id="A0A9D5HEC2"/>
<dbReference type="OrthoDB" id="445556at2759"/>
<dbReference type="EMBL" id="JAGGNH010000005">
    <property type="protein sequence ID" value="KAJ0973082.1"/>
    <property type="molecule type" value="Genomic_DNA"/>
</dbReference>
<sequence>MRVHATYTTLSDPSKRTDYDRSLAAPDRLQRTSESPFHGHTRRSWETDQCW</sequence>
<feature type="region of interest" description="Disordered" evidence="1">
    <location>
        <begin position="1"/>
        <end position="51"/>
    </location>
</feature>